<comment type="caution">
    <text evidence="2">The sequence shown here is derived from an EMBL/GenBank/DDBJ whole genome shotgun (WGS) entry which is preliminary data.</text>
</comment>
<evidence type="ECO:0000256" key="1">
    <source>
        <dbReference type="SAM" id="MobiDB-lite"/>
    </source>
</evidence>
<proteinExistence type="predicted"/>
<dbReference type="AlphaFoldDB" id="A0AAD7EEL9"/>
<accession>A0AAD7EEL9</accession>
<dbReference type="Proteomes" id="UP001218218">
    <property type="component" value="Unassembled WGS sequence"/>
</dbReference>
<dbReference type="EMBL" id="JARIHO010000058">
    <property type="protein sequence ID" value="KAJ7318335.1"/>
    <property type="molecule type" value="Genomic_DNA"/>
</dbReference>
<name>A0AAD7EEL9_9AGAR</name>
<organism evidence="2 3">
    <name type="scientific">Mycena albidolilacea</name>
    <dbReference type="NCBI Taxonomy" id="1033008"/>
    <lineage>
        <taxon>Eukaryota</taxon>
        <taxon>Fungi</taxon>
        <taxon>Dikarya</taxon>
        <taxon>Basidiomycota</taxon>
        <taxon>Agaricomycotina</taxon>
        <taxon>Agaricomycetes</taxon>
        <taxon>Agaricomycetidae</taxon>
        <taxon>Agaricales</taxon>
        <taxon>Marasmiineae</taxon>
        <taxon>Mycenaceae</taxon>
        <taxon>Mycena</taxon>
    </lineage>
</organism>
<evidence type="ECO:0000313" key="2">
    <source>
        <dbReference type="EMBL" id="KAJ7318335.1"/>
    </source>
</evidence>
<protein>
    <submittedName>
        <fullName evidence="2">Uncharacterized protein</fullName>
    </submittedName>
</protein>
<feature type="region of interest" description="Disordered" evidence="1">
    <location>
        <begin position="9"/>
        <end position="33"/>
    </location>
</feature>
<reference evidence="2" key="1">
    <citation type="submission" date="2023-03" db="EMBL/GenBank/DDBJ databases">
        <title>Massive genome expansion in bonnet fungi (Mycena s.s.) driven by repeated elements and novel gene families across ecological guilds.</title>
        <authorList>
            <consortium name="Lawrence Berkeley National Laboratory"/>
            <person name="Harder C.B."/>
            <person name="Miyauchi S."/>
            <person name="Viragh M."/>
            <person name="Kuo A."/>
            <person name="Thoen E."/>
            <person name="Andreopoulos B."/>
            <person name="Lu D."/>
            <person name="Skrede I."/>
            <person name="Drula E."/>
            <person name="Henrissat B."/>
            <person name="Morin E."/>
            <person name="Kohler A."/>
            <person name="Barry K."/>
            <person name="LaButti K."/>
            <person name="Morin E."/>
            <person name="Salamov A."/>
            <person name="Lipzen A."/>
            <person name="Mereny Z."/>
            <person name="Hegedus B."/>
            <person name="Baldrian P."/>
            <person name="Stursova M."/>
            <person name="Weitz H."/>
            <person name="Taylor A."/>
            <person name="Grigoriev I.V."/>
            <person name="Nagy L.G."/>
            <person name="Martin F."/>
            <person name="Kauserud H."/>
        </authorList>
    </citation>
    <scope>NUCLEOTIDE SEQUENCE</scope>
    <source>
        <strain evidence="2">CBHHK002</strain>
    </source>
</reference>
<gene>
    <name evidence="2" type="ORF">DFH08DRAFT_892363</name>
</gene>
<sequence>MADIIPLIFNHPQSRPKKRDADQHSAAFSPSKPLSEIRYTRPCLSAWATRLVGDHIYHQVGKLARKSRTDNRNRRHLRATTNKRTNSKDVIEWEDVAFSVEELAALYLKASIRIRPHQCKGS</sequence>
<keyword evidence="3" id="KW-1185">Reference proteome</keyword>
<evidence type="ECO:0000313" key="3">
    <source>
        <dbReference type="Proteomes" id="UP001218218"/>
    </source>
</evidence>